<dbReference type="GO" id="GO:0000049">
    <property type="term" value="F:tRNA binding"/>
    <property type="evidence" value="ECO:0007669"/>
    <property type="project" value="UniProtKB-KW"/>
</dbReference>
<accession>A0A9D1FF76</accession>
<keyword evidence="7" id="KW-0694">RNA-binding</keyword>
<evidence type="ECO:0000256" key="1">
    <source>
        <dbReference type="ARBA" id="ARBA00011949"/>
    </source>
</evidence>
<keyword evidence="6" id="KW-0067">ATP-binding</keyword>
<keyword evidence="4" id="KW-0819">tRNA processing</keyword>
<dbReference type="Pfam" id="PF03054">
    <property type="entry name" value="tRNA_Me_trans"/>
    <property type="match status" value="1"/>
</dbReference>
<dbReference type="Pfam" id="PF20258">
    <property type="entry name" value="tRNA_Me_trans_C"/>
    <property type="match status" value="1"/>
</dbReference>
<reference evidence="12" key="1">
    <citation type="submission" date="2020-10" db="EMBL/GenBank/DDBJ databases">
        <authorList>
            <person name="Gilroy R."/>
        </authorList>
    </citation>
    <scope>NUCLEOTIDE SEQUENCE</scope>
    <source>
        <strain evidence="12">ChiHjej10B9-9673</strain>
    </source>
</reference>
<dbReference type="Gene3D" id="2.40.30.10">
    <property type="entry name" value="Translation factors"/>
    <property type="match status" value="1"/>
</dbReference>
<dbReference type="PANTHER" id="PTHR11933">
    <property type="entry name" value="TRNA 5-METHYLAMINOMETHYL-2-THIOURIDYLATE -METHYLTRANSFERASE"/>
    <property type="match status" value="1"/>
</dbReference>
<keyword evidence="2" id="KW-0820">tRNA-binding</keyword>
<evidence type="ECO:0000256" key="3">
    <source>
        <dbReference type="ARBA" id="ARBA00022679"/>
    </source>
</evidence>
<dbReference type="GO" id="GO:0002143">
    <property type="term" value="P:tRNA wobble position uridine thiolation"/>
    <property type="evidence" value="ECO:0007669"/>
    <property type="project" value="TreeGrafter"/>
</dbReference>
<evidence type="ECO:0000256" key="4">
    <source>
        <dbReference type="ARBA" id="ARBA00022694"/>
    </source>
</evidence>
<feature type="domain" description="tRNA-specific 2-thiouridylase MnmA-like central" evidence="11">
    <location>
        <begin position="199"/>
        <end position="249"/>
    </location>
</feature>
<dbReference type="PANTHER" id="PTHR11933:SF5">
    <property type="entry name" value="MITOCHONDRIAL TRNA-SPECIFIC 2-THIOURIDYLASE 1"/>
    <property type="match status" value="1"/>
</dbReference>
<evidence type="ECO:0000259" key="10">
    <source>
        <dbReference type="Pfam" id="PF20258"/>
    </source>
</evidence>
<keyword evidence="8" id="KW-1015">Disulfide bond</keyword>
<name>A0A9D1FF76_9FIRM</name>
<comment type="catalytic activity">
    <reaction evidence="9">
        <text>S-sulfanyl-L-cysteinyl-[protein] + uridine(34) in tRNA + AH2 + ATP = 2-thiouridine(34) in tRNA + L-cysteinyl-[protein] + A + AMP + diphosphate + H(+)</text>
        <dbReference type="Rhea" id="RHEA:47032"/>
        <dbReference type="Rhea" id="RHEA-COMP:10131"/>
        <dbReference type="Rhea" id="RHEA-COMP:11726"/>
        <dbReference type="Rhea" id="RHEA-COMP:11727"/>
        <dbReference type="Rhea" id="RHEA-COMP:11728"/>
        <dbReference type="ChEBI" id="CHEBI:13193"/>
        <dbReference type="ChEBI" id="CHEBI:15378"/>
        <dbReference type="ChEBI" id="CHEBI:17499"/>
        <dbReference type="ChEBI" id="CHEBI:29950"/>
        <dbReference type="ChEBI" id="CHEBI:30616"/>
        <dbReference type="ChEBI" id="CHEBI:33019"/>
        <dbReference type="ChEBI" id="CHEBI:61963"/>
        <dbReference type="ChEBI" id="CHEBI:65315"/>
        <dbReference type="ChEBI" id="CHEBI:87170"/>
        <dbReference type="ChEBI" id="CHEBI:456215"/>
        <dbReference type="EC" id="2.8.1.13"/>
    </reaction>
</comment>
<dbReference type="InterPro" id="IPR046885">
    <property type="entry name" value="MnmA-like_C"/>
</dbReference>
<feature type="domain" description="tRNA-specific 2-thiouridylase MnmA-like C-terminal" evidence="10">
    <location>
        <begin position="258"/>
        <end position="331"/>
    </location>
</feature>
<dbReference type="GO" id="GO:0005524">
    <property type="term" value="F:ATP binding"/>
    <property type="evidence" value="ECO:0007669"/>
    <property type="project" value="UniProtKB-KW"/>
</dbReference>
<dbReference type="InterPro" id="IPR046884">
    <property type="entry name" value="MnmA-like_central"/>
</dbReference>
<dbReference type="InterPro" id="IPR014729">
    <property type="entry name" value="Rossmann-like_a/b/a_fold"/>
</dbReference>
<dbReference type="Proteomes" id="UP000824001">
    <property type="component" value="Unassembled WGS sequence"/>
</dbReference>
<dbReference type="EC" id="2.8.1.13" evidence="1"/>
<evidence type="ECO:0000256" key="9">
    <source>
        <dbReference type="ARBA" id="ARBA00051542"/>
    </source>
</evidence>
<organism evidence="12 13">
    <name type="scientific">Candidatus Scatomorpha merdipullorum</name>
    <dbReference type="NCBI Taxonomy" id="2840927"/>
    <lineage>
        <taxon>Bacteria</taxon>
        <taxon>Bacillati</taxon>
        <taxon>Bacillota</taxon>
        <taxon>Clostridia</taxon>
        <taxon>Eubacteriales</taxon>
        <taxon>Candidatus Scatomorpha</taxon>
    </lineage>
</organism>
<keyword evidence="3" id="KW-0808">Transferase</keyword>
<evidence type="ECO:0000313" key="13">
    <source>
        <dbReference type="Proteomes" id="UP000824001"/>
    </source>
</evidence>
<evidence type="ECO:0000259" key="11">
    <source>
        <dbReference type="Pfam" id="PF20259"/>
    </source>
</evidence>
<evidence type="ECO:0000256" key="2">
    <source>
        <dbReference type="ARBA" id="ARBA00022555"/>
    </source>
</evidence>
<dbReference type="AlphaFoldDB" id="A0A9D1FF76"/>
<evidence type="ECO:0000256" key="6">
    <source>
        <dbReference type="ARBA" id="ARBA00022840"/>
    </source>
</evidence>
<evidence type="ECO:0000256" key="7">
    <source>
        <dbReference type="ARBA" id="ARBA00022884"/>
    </source>
</evidence>
<dbReference type="CDD" id="cd01998">
    <property type="entry name" value="MnmA_TRMU-like"/>
    <property type="match status" value="1"/>
</dbReference>
<dbReference type="SUPFAM" id="SSF52402">
    <property type="entry name" value="Adenine nucleotide alpha hydrolases-like"/>
    <property type="match status" value="1"/>
</dbReference>
<dbReference type="InterPro" id="IPR023382">
    <property type="entry name" value="MnmA-like_central_sf"/>
</dbReference>
<dbReference type="GO" id="GO:0103016">
    <property type="term" value="F:tRNA-uridine 2-sulfurtransferase activity"/>
    <property type="evidence" value="ECO:0007669"/>
    <property type="project" value="UniProtKB-EC"/>
</dbReference>
<comment type="caution">
    <text evidence="12">The sequence shown here is derived from an EMBL/GenBank/DDBJ whole genome shotgun (WGS) entry which is preliminary data.</text>
</comment>
<dbReference type="Pfam" id="PF20259">
    <property type="entry name" value="tRNA_Me_trans_M"/>
    <property type="match status" value="1"/>
</dbReference>
<sequence>MRPRVVLGFSGGVDSAAAARLLGISGWDVRCVHLETGSGEADYARESAERMGLPLEVIDARERLEREVCAPFEAVYLAGATPSPCVLCNRRVKLALLCEAADAMGIRHIATGHYAAARMGAIFRGRPENDQSYMLCLITRAEAARLVLPLGGLIKREVRALAEGFGLPQAKKPDSMEICFIPDGDFAAWIERRGRAPGPGALIYKGERVGEHSGSHRYTLGQRRGLGFAAGRRVFVSEIRPETNEVVLSDGEGLYMDRVRTREANWLIDPPEGEFPCLARVRHSRELYPAFARPAPDGALELRFARPVRAPSPGQAAALYCGERLIAGGIIR</sequence>
<proteinExistence type="predicted"/>
<keyword evidence="5" id="KW-0547">Nucleotide-binding</keyword>
<reference evidence="12" key="2">
    <citation type="journal article" date="2021" name="PeerJ">
        <title>Extensive microbial diversity within the chicken gut microbiome revealed by metagenomics and culture.</title>
        <authorList>
            <person name="Gilroy R."/>
            <person name="Ravi A."/>
            <person name="Getino M."/>
            <person name="Pursley I."/>
            <person name="Horton D.L."/>
            <person name="Alikhan N.F."/>
            <person name="Baker D."/>
            <person name="Gharbi K."/>
            <person name="Hall N."/>
            <person name="Watson M."/>
            <person name="Adriaenssens E.M."/>
            <person name="Foster-Nyarko E."/>
            <person name="Jarju S."/>
            <person name="Secka A."/>
            <person name="Antonio M."/>
            <person name="Oren A."/>
            <person name="Chaudhuri R.R."/>
            <person name="La Ragione R."/>
            <person name="Hildebrand F."/>
            <person name="Pallen M.J."/>
        </authorList>
    </citation>
    <scope>NUCLEOTIDE SEQUENCE</scope>
    <source>
        <strain evidence="12">ChiHjej10B9-9673</strain>
    </source>
</reference>
<gene>
    <name evidence="12" type="ORF">IAC18_08940</name>
</gene>
<evidence type="ECO:0000256" key="8">
    <source>
        <dbReference type="ARBA" id="ARBA00023157"/>
    </source>
</evidence>
<dbReference type="Gene3D" id="2.30.30.280">
    <property type="entry name" value="Adenine nucleotide alpha hydrolases-like domains"/>
    <property type="match status" value="1"/>
</dbReference>
<dbReference type="EMBL" id="DVJK01000255">
    <property type="protein sequence ID" value="HIS67680.1"/>
    <property type="molecule type" value="Genomic_DNA"/>
</dbReference>
<dbReference type="InterPro" id="IPR004506">
    <property type="entry name" value="MnmA-like"/>
</dbReference>
<protein>
    <recommendedName>
        <fullName evidence="1">tRNA-uridine 2-sulfurtransferase</fullName>
        <ecNumber evidence="1">2.8.1.13</ecNumber>
    </recommendedName>
</protein>
<evidence type="ECO:0000256" key="5">
    <source>
        <dbReference type="ARBA" id="ARBA00022741"/>
    </source>
</evidence>
<dbReference type="Gene3D" id="3.40.50.620">
    <property type="entry name" value="HUPs"/>
    <property type="match status" value="1"/>
</dbReference>
<evidence type="ECO:0000313" key="12">
    <source>
        <dbReference type="EMBL" id="HIS67680.1"/>
    </source>
</evidence>